<evidence type="ECO:0000313" key="2">
    <source>
        <dbReference type="EMBL" id="KAK7446297.1"/>
    </source>
</evidence>
<keyword evidence="3" id="KW-1185">Reference proteome</keyword>
<keyword evidence="1" id="KW-1133">Transmembrane helix</keyword>
<dbReference type="Proteomes" id="UP001498398">
    <property type="component" value="Unassembled WGS sequence"/>
</dbReference>
<keyword evidence="1" id="KW-0472">Membrane</keyword>
<feature type="transmembrane region" description="Helical" evidence="1">
    <location>
        <begin position="12"/>
        <end position="38"/>
    </location>
</feature>
<feature type="transmembrane region" description="Helical" evidence="1">
    <location>
        <begin position="93"/>
        <end position="112"/>
    </location>
</feature>
<name>A0ABR1J3E9_9AGAR</name>
<feature type="transmembrane region" description="Helical" evidence="1">
    <location>
        <begin position="119"/>
        <end position="137"/>
    </location>
</feature>
<feature type="transmembrane region" description="Helical" evidence="1">
    <location>
        <begin position="50"/>
        <end position="73"/>
    </location>
</feature>
<reference evidence="2 3" key="1">
    <citation type="submission" date="2024-01" db="EMBL/GenBank/DDBJ databases">
        <title>A draft genome for the cacao thread blight pathogen Marasmiellus scandens.</title>
        <authorList>
            <person name="Baruah I.K."/>
            <person name="Leung J."/>
            <person name="Bukari Y."/>
            <person name="Amoako-Attah I."/>
            <person name="Meinhardt L.W."/>
            <person name="Bailey B.A."/>
            <person name="Cohen S.P."/>
        </authorList>
    </citation>
    <scope>NUCLEOTIDE SEQUENCE [LARGE SCALE GENOMIC DNA]</scope>
    <source>
        <strain evidence="2 3">GH-19</strain>
    </source>
</reference>
<dbReference type="EMBL" id="JBANRG010000044">
    <property type="protein sequence ID" value="KAK7446297.1"/>
    <property type="molecule type" value="Genomic_DNA"/>
</dbReference>
<organism evidence="2 3">
    <name type="scientific">Marasmiellus scandens</name>
    <dbReference type="NCBI Taxonomy" id="2682957"/>
    <lineage>
        <taxon>Eukaryota</taxon>
        <taxon>Fungi</taxon>
        <taxon>Dikarya</taxon>
        <taxon>Basidiomycota</taxon>
        <taxon>Agaricomycotina</taxon>
        <taxon>Agaricomycetes</taxon>
        <taxon>Agaricomycetidae</taxon>
        <taxon>Agaricales</taxon>
        <taxon>Marasmiineae</taxon>
        <taxon>Omphalotaceae</taxon>
        <taxon>Marasmiellus</taxon>
    </lineage>
</organism>
<evidence type="ECO:0000256" key="1">
    <source>
        <dbReference type="SAM" id="Phobius"/>
    </source>
</evidence>
<gene>
    <name evidence="2" type="ORF">VKT23_014503</name>
</gene>
<feature type="transmembrane region" description="Helical" evidence="1">
    <location>
        <begin position="157"/>
        <end position="178"/>
    </location>
</feature>
<accession>A0ABR1J3E9</accession>
<comment type="caution">
    <text evidence="2">The sequence shown here is derived from an EMBL/GenBank/DDBJ whole genome shotgun (WGS) entry which is preliminary data.</text>
</comment>
<sequence length="328" mass="36255">MVYDSPSISPPATITLFFVSLLYGIHFIVFPTAVCVLLRRRLSRSVLAMLAAVTFMFCMSTILTVTLFVSTILDGTIFGIYFNQNTVRSRILMWPRNMNLICADAVVVWRMLVLYPNRYIRYFMCLFLLGFSALAIFNSIGEPRDGPFEQAVLRGNIATLLSFATNLIATSAISCKAWQFRQLGLQVKRDSTITQSEPLKLVNGALMLLVESGLLYLGWQLLAAIVSQVSNNCDPKASSCLSTQFAANTLIESTTITAGLYPTLTMVIIALRQSIADGLGLSDKAADYHMEYAERKSINTLSGDYHDFGSKSLSCTPVLDISNRAQQV</sequence>
<protein>
    <recommendedName>
        <fullName evidence="4">Taste receptor type 2</fullName>
    </recommendedName>
</protein>
<evidence type="ECO:0000313" key="3">
    <source>
        <dbReference type="Proteomes" id="UP001498398"/>
    </source>
</evidence>
<evidence type="ECO:0008006" key="4">
    <source>
        <dbReference type="Google" id="ProtNLM"/>
    </source>
</evidence>
<proteinExistence type="predicted"/>
<keyword evidence="1" id="KW-0812">Transmembrane</keyword>